<keyword evidence="2" id="KW-1185">Reference proteome</keyword>
<evidence type="ECO:0000313" key="2">
    <source>
        <dbReference type="Proteomes" id="UP000829494"/>
    </source>
</evidence>
<dbReference type="Proteomes" id="UP000829494">
    <property type="component" value="Chromosome"/>
</dbReference>
<evidence type="ECO:0000313" key="1">
    <source>
        <dbReference type="EMBL" id="UNZ00577.1"/>
    </source>
</evidence>
<evidence type="ECO:0008006" key="3">
    <source>
        <dbReference type="Google" id="ProtNLM"/>
    </source>
</evidence>
<dbReference type="RefSeq" id="WP_003980029.1">
    <property type="nucleotide sequence ID" value="NZ_CP043497.1"/>
</dbReference>
<dbReference type="GeneID" id="66860347"/>
<organism evidence="1 2">
    <name type="scientific">Streptomyces rimosus subsp. rimosus</name>
    <dbReference type="NCBI Taxonomy" id="132474"/>
    <lineage>
        <taxon>Bacteria</taxon>
        <taxon>Bacillati</taxon>
        <taxon>Actinomycetota</taxon>
        <taxon>Actinomycetes</taxon>
        <taxon>Kitasatosporales</taxon>
        <taxon>Streptomycetaceae</taxon>
        <taxon>Streptomyces</taxon>
    </lineage>
</organism>
<gene>
    <name evidence="1" type="ORF">SRIMR7_00320</name>
</gene>
<reference evidence="1 2" key="1">
    <citation type="submission" date="2022-03" db="EMBL/GenBank/DDBJ databases">
        <title>Complete genome of Streptomyces rimosus ssp. rimosus R7 (=ATCC 10970).</title>
        <authorList>
            <person name="Beganovic S."/>
            <person name="Ruckert C."/>
            <person name="Busche T."/>
            <person name="Kalinowski J."/>
            <person name="Wittmann C."/>
        </authorList>
    </citation>
    <scope>NUCLEOTIDE SEQUENCE [LARGE SCALE GENOMIC DNA]</scope>
    <source>
        <strain evidence="1 2">R7</strain>
    </source>
</reference>
<accession>A0ABY3YRU9</accession>
<proteinExistence type="predicted"/>
<protein>
    <recommendedName>
        <fullName evidence="3">DUF4034 domain-containing protein</fullName>
    </recommendedName>
</protein>
<name>A0ABY3YRU9_STRRM</name>
<sequence>MTASHPAGRDPDLYRAVQDIRAGYWMQMRQVLARTGYWAQWTSRTQVLGVAAAETNTVELWLEEEPDSIAAQVMYARVATERVLRAHRKQTATSPEQAQRLEKLADGAWQASGRAAALNPRDPVPWNCFIALTETDAIGRHPQHRVPPPQPEYLLPPGPWGLLREAHRRDPFNREAWHRMSQALQSRPGPAGRRAVATDFARWTVSLAPADSPLLLLPIYARVQEHRERRDSGEGVVNLLWNREDITRAITRAFTGWFGNCDPATSSQLDLNHLAYALVRGGFPHWAAMVFEAIGVFATRDPWQYHAQHPHQWRETFETDRDACLKSHRPHTEERSL</sequence>
<dbReference type="EMBL" id="CP094298">
    <property type="protein sequence ID" value="UNZ00577.1"/>
    <property type="molecule type" value="Genomic_DNA"/>
</dbReference>